<feature type="compositionally biased region" description="Polar residues" evidence="1">
    <location>
        <begin position="1"/>
        <end position="23"/>
    </location>
</feature>
<organism evidence="2 3">
    <name type="scientific">Rhodofomes roseus</name>
    <dbReference type="NCBI Taxonomy" id="34475"/>
    <lineage>
        <taxon>Eukaryota</taxon>
        <taxon>Fungi</taxon>
        <taxon>Dikarya</taxon>
        <taxon>Basidiomycota</taxon>
        <taxon>Agaricomycotina</taxon>
        <taxon>Agaricomycetes</taxon>
        <taxon>Polyporales</taxon>
        <taxon>Rhodofomes</taxon>
    </lineage>
</organism>
<name>A0ABQ8KMN3_9APHY</name>
<comment type="caution">
    <text evidence="2">The sequence shown here is derived from an EMBL/GenBank/DDBJ whole genome shotgun (WGS) entry which is preliminary data.</text>
</comment>
<keyword evidence="3" id="KW-1185">Reference proteome</keyword>
<gene>
    <name evidence="2" type="ORF">C8Q71DRAFT_722057</name>
</gene>
<accession>A0ABQ8KMN3</accession>
<feature type="region of interest" description="Disordered" evidence="1">
    <location>
        <begin position="1"/>
        <end position="186"/>
    </location>
</feature>
<reference evidence="2 3" key="1">
    <citation type="journal article" date="2021" name="Environ. Microbiol.">
        <title>Gene family expansions and transcriptome signatures uncover fungal adaptations to wood decay.</title>
        <authorList>
            <person name="Hage H."/>
            <person name="Miyauchi S."/>
            <person name="Viragh M."/>
            <person name="Drula E."/>
            <person name="Min B."/>
            <person name="Chaduli D."/>
            <person name="Navarro D."/>
            <person name="Favel A."/>
            <person name="Norest M."/>
            <person name="Lesage-Meessen L."/>
            <person name="Balint B."/>
            <person name="Merenyi Z."/>
            <person name="de Eugenio L."/>
            <person name="Morin E."/>
            <person name="Martinez A.T."/>
            <person name="Baldrian P."/>
            <person name="Stursova M."/>
            <person name="Martinez M.J."/>
            <person name="Novotny C."/>
            <person name="Magnuson J.K."/>
            <person name="Spatafora J.W."/>
            <person name="Maurice S."/>
            <person name="Pangilinan J."/>
            <person name="Andreopoulos W."/>
            <person name="LaButti K."/>
            <person name="Hundley H."/>
            <person name="Na H."/>
            <person name="Kuo A."/>
            <person name="Barry K."/>
            <person name="Lipzen A."/>
            <person name="Henrissat B."/>
            <person name="Riley R."/>
            <person name="Ahrendt S."/>
            <person name="Nagy L.G."/>
            <person name="Grigoriev I.V."/>
            <person name="Martin F."/>
            <person name="Rosso M.N."/>
        </authorList>
    </citation>
    <scope>NUCLEOTIDE SEQUENCE [LARGE SCALE GENOMIC DNA]</scope>
    <source>
        <strain evidence="2 3">CIRM-BRFM 1785</strain>
    </source>
</reference>
<sequence length="819" mass="90379">MHPSAFQRNPTPRTFATVPSTPVHSPGTRQPALPALQASTSPSQSTVQDPSFGTGEAGALPASFADVTAGRRSASPRLADDLGPSAAAPSGPPAPPAPPALGAPSDVTRPATAPVSVLSPEETGWVEVKRGGRKKNTTRPTTLQLRLGTPPRSYTPSPAARPRTTRERALSDGRKRRRTSRENVDDGERIKAAYTNVYRTTFENRDPQAFARARCYLARAQQLDAKLLPVQLHHSPVCDTAPYELGAESLSRCVLLAALKDRLLAYSCPELGSSSSRHLSSSLQARLTLAGYPPANVHEGTVHYPIGFCYDRAHSRGWYFVSRRRLTAISPLVGSPFGISFALHANLSFDPRTDDARKSRLSRGRRGLGGIHSLTALPPGWSVRRSPPTTPSTADWFCPVEVSNSGIPVFVPQPVATSTPGRSNGPADNAVPNNPSVSADEVMQAAKEAVDKVHLKDLVDETGRFKIHLRKPAEAQAIFNDLNAQDALGNFSTLFEETNAFIAEDLDPRDIVDAAEFERKESRYRIKARAMLRINYVVEGLESLVNQILRLENAHRKWKTDHANSLMGALRGSASRGLLSDAFRVIQYRAAKAITLIHQRRALHDGANYPESVKSTASDFSQHIRSSNSKRMVLDKWLDHPDIFSNLTPEYQAVVLRRLGNAEGIDSELTNLQIPPDQRFKWPPSSMLVTPVLEEVFDFLLPWIRAHATLIGPVTQTPISHFLKRLKTREEGFNSKNLLILEEIRQLMMLDLPNPNRVLRSEDLPHPGREVTRSLSRNLRPPKHTSNPDVRLSTELSTTRRSTPFRWPLLRANASVSWR</sequence>
<protein>
    <submittedName>
        <fullName evidence="2">Uncharacterized protein</fullName>
    </submittedName>
</protein>
<feature type="compositionally biased region" description="Pro residues" evidence="1">
    <location>
        <begin position="90"/>
        <end position="101"/>
    </location>
</feature>
<dbReference type="RefSeq" id="XP_047780772.1">
    <property type="nucleotide sequence ID" value="XM_047921507.1"/>
</dbReference>
<dbReference type="GeneID" id="72002239"/>
<feature type="region of interest" description="Disordered" evidence="1">
    <location>
        <begin position="759"/>
        <end position="797"/>
    </location>
</feature>
<evidence type="ECO:0000256" key="1">
    <source>
        <dbReference type="SAM" id="MobiDB-lite"/>
    </source>
</evidence>
<feature type="compositionally biased region" description="Basic and acidic residues" evidence="1">
    <location>
        <begin position="759"/>
        <end position="772"/>
    </location>
</feature>
<dbReference type="EMBL" id="JADCUA010000006">
    <property type="protein sequence ID" value="KAH9839017.1"/>
    <property type="molecule type" value="Genomic_DNA"/>
</dbReference>
<feature type="compositionally biased region" description="Polar residues" evidence="1">
    <location>
        <begin position="37"/>
        <end position="51"/>
    </location>
</feature>
<dbReference type="Proteomes" id="UP000814176">
    <property type="component" value="Unassembled WGS sequence"/>
</dbReference>
<evidence type="ECO:0000313" key="2">
    <source>
        <dbReference type="EMBL" id="KAH9839017.1"/>
    </source>
</evidence>
<proteinExistence type="predicted"/>
<evidence type="ECO:0000313" key="3">
    <source>
        <dbReference type="Proteomes" id="UP000814176"/>
    </source>
</evidence>
<feature type="compositionally biased region" description="Basic and acidic residues" evidence="1">
    <location>
        <begin position="164"/>
        <end position="173"/>
    </location>
</feature>